<dbReference type="InterPro" id="IPR024419">
    <property type="entry name" value="YvrJ"/>
</dbReference>
<dbReference type="EMBL" id="BASE01000073">
    <property type="protein sequence ID" value="GAM15123.1"/>
    <property type="molecule type" value="Genomic_DNA"/>
</dbReference>
<proteinExistence type="predicted"/>
<comment type="caution">
    <text evidence="1">The sequence shown here is derived from an EMBL/GenBank/DDBJ whole genome shotgun (WGS) entry which is preliminary data.</text>
</comment>
<dbReference type="Proteomes" id="UP000031014">
    <property type="component" value="Unassembled WGS sequence"/>
</dbReference>
<dbReference type="AlphaFoldDB" id="A0A0A8X5A5"/>
<evidence type="ECO:0008006" key="3">
    <source>
        <dbReference type="Google" id="ProtNLM"/>
    </source>
</evidence>
<evidence type="ECO:0000313" key="1">
    <source>
        <dbReference type="EMBL" id="GAM15123.1"/>
    </source>
</evidence>
<dbReference type="STRING" id="1321606.SAMD00020551_3279"/>
<name>A0A0A8X5A5_MESS1</name>
<dbReference type="OrthoDB" id="2662123at2"/>
<dbReference type="Pfam" id="PF12841">
    <property type="entry name" value="YvrJ"/>
    <property type="match status" value="1"/>
</dbReference>
<gene>
    <name evidence="1" type="ORF">SAMD00020551_3279</name>
</gene>
<keyword evidence="2" id="KW-1185">Reference proteome</keyword>
<organism evidence="1 2">
    <name type="scientific">Mesobacillus selenatarsenatis (strain DSM 18680 / JCM 14380 / FERM P-15431 / SF-1)</name>
    <dbReference type="NCBI Taxonomy" id="1321606"/>
    <lineage>
        <taxon>Bacteria</taxon>
        <taxon>Bacillati</taxon>
        <taxon>Bacillota</taxon>
        <taxon>Bacilli</taxon>
        <taxon>Bacillales</taxon>
        <taxon>Bacillaceae</taxon>
        <taxon>Mesobacillus</taxon>
    </lineage>
</organism>
<accession>A0A0A8X5A5</accession>
<sequence length="63" mass="7268">MEQLIPFISDVGFPIVVTLYLLHRIEAKLDTVVQSIQGLPARLQERPEPERGYTQQAIREINH</sequence>
<reference evidence="1 2" key="1">
    <citation type="submission" date="2013-06" db="EMBL/GenBank/DDBJ databases">
        <title>Whole genome shotgun sequence of Bacillus selenatarsenatis SF-1.</title>
        <authorList>
            <person name="Kuroda M."/>
            <person name="Sei K."/>
            <person name="Yamashita M."/>
            <person name="Ike M."/>
        </authorList>
    </citation>
    <scope>NUCLEOTIDE SEQUENCE [LARGE SCALE GENOMIC DNA]</scope>
    <source>
        <strain evidence="1 2">SF-1</strain>
    </source>
</reference>
<dbReference type="RefSeq" id="WP_041966807.1">
    <property type="nucleotide sequence ID" value="NZ_BASE01000073.1"/>
</dbReference>
<protein>
    <recommendedName>
        <fullName evidence="3">YvrJ protein family</fullName>
    </recommendedName>
</protein>
<evidence type="ECO:0000313" key="2">
    <source>
        <dbReference type="Proteomes" id="UP000031014"/>
    </source>
</evidence>